<protein>
    <submittedName>
        <fullName evidence="1">Uncharacterized protein</fullName>
    </submittedName>
</protein>
<sequence>MAFGFVPALAVAIFILPIVSGMAGGNDIAFTGCILFGCPIGHIALVRRWFAARQA</sequence>
<evidence type="ECO:0000313" key="2">
    <source>
        <dbReference type="Proteomes" id="UP000184749"/>
    </source>
</evidence>
<organism evidence="1 2">
    <name type="scientific">Rhizobium gallicum</name>
    <dbReference type="NCBI Taxonomy" id="56730"/>
    <lineage>
        <taxon>Bacteria</taxon>
        <taxon>Pseudomonadati</taxon>
        <taxon>Pseudomonadota</taxon>
        <taxon>Alphaproteobacteria</taxon>
        <taxon>Hyphomicrobiales</taxon>
        <taxon>Rhizobiaceae</taxon>
        <taxon>Rhizobium/Agrobacterium group</taxon>
        <taxon>Rhizobium</taxon>
    </lineage>
</organism>
<dbReference type="AlphaFoldDB" id="A0A1L5NF94"/>
<accession>A0A1L5NF94</accession>
<gene>
    <name evidence="1" type="ORF">IE4872_CH00929</name>
</gene>
<proteinExistence type="predicted"/>
<evidence type="ECO:0000313" key="1">
    <source>
        <dbReference type="EMBL" id="APO66582.1"/>
    </source>
</evidence>
<reference evidence="1 2" key="1">
    <citation type="submission" date="2016-09" db="EMBL/GenBank/DDBJ databases">
        <title>The complete genome sequences of Rhizobium gallicum, symbiovars gallicum and phaseoli, symbionts associated to common bean (Phaseolus vulgaris).</title>
        <authorList>
            <person name="Bustos P."/>
            <person name="Santamaria R.I."/>
            <person name="Perez-Carrascal O.M."/>
            <person name="Juarez S."/>
            <person name="Lozano L."/>
            <person name="Martinez-Flores I."/>
            <person name="Martinez-Romero E."/>
            <person name="Cevallos M."/>
            <person name="Romero D."/>
            <person name="Davila G."/>
            <person name="Gonzalez V."/>
        </authorList>
    </citation>
    <scope>NUCLEOTIDE SEQUENCE [LARGE SCALE GENOMIC DNA]</scope>
    <source>
        <strain evidence="1 2">IE4872</strain>
    </source>
</reference>
<dbReference type="EMBL" id="CP017101">
    <property type="protein sequence ID" value="APO66582.1"/>
    <property type="molecule type" value="Genomic_DNA"/>
</dbReference>
<name>A0A1L5NF94_9HYPH</name>
<dbReference type="RefSeq" id="WP_156886379.1">
    <property type="nucleotide sequence ID" value="NZ_CP017101.1"/>
</dbReference>
<dbReference type="Proteomes" id="UP000184749">
    <property type="component" value="Chromosome"/>
</dbReference>